<dbReference type="Gene3D" id="3.50.50.60">
    <property type="entry name" value="FAD/NAD(P)-binding domain"/>
    <property type="match status" value="1"/>
</dbReference>
<feature type="domain" description="Glucose-methanol-choline oxidoreductase N-terminal" evidence="6">
    <location>
        <begin position="86"/>
        <end position="109"/>
    </location>
</feature>
<evidence type="ECO:0000256" key="5">
    <source>
        <dbReference type="RuleBase" id="RU003968"/>
    </source>
</evidence>
<proteinExistence type="inferred from homology"/>
<organism evidence="7">
    <name type="scientific">uncultured Thiotrichaceae bacterium</name>
    <dbReference type="NCBI Taxonomy" id="298394"/>
    <lineage>
        <taxon>Bacteria</taxon>
        <taxon>Pseudomonadati</taxon>
        <taxon>Pseudomonadota</taxon>
        <taxon>Gammaproteobacteria</taxon>
        <taxon>Thiotrichales</taxon>
        <taxon>Thiotrichaceae</taxon>
        <taxon>environmental samples</taxon>
    </lineage>
</organism>
<keyword evidence="7" id="KW-0560">Oxidoreductase</keyword>
<dbReference type="EC" id="1.1.99.1" evidence="7"/>
<dbReference type="Pfam" id="PF00732">
    <property type="entry name" value="GMC_oxred_N"/>
    <property type="match status" value="1"/>
</dbReference>
<name>A0A6S6TGN0_9GAMM</name>
<evidence type="ECO:0000256" key="3">
    <source>
        <dbReference type="ARBA" id="ARBA00022630"/>
    </source>
</evidence>
<keyword evidence="4 5" id="KW-0274">FAD</keyword>
<evidence type="ECO:0000256" key="1">
    <source>
        <dbReference type="ARBA" id="ARBA00001974"/>
    </source>
</evidence>
<dbReference type="PROSITE" id="PS00623">
    <property type="entry name" value="GMC_OXRED_1"/>
    <property type="match status" value="1"/>
</dbReference>
<dbReference type="GO" id="GO:0050660">
    <property type="term" value="F:flavin adenine dinucleotide binding"/>
    <property type="evidence" value="ECO:0007669"/>
    <property type="project" value="InterPro"/>
</dbReference>
<dbReference type="InterPro" id="IPR012132">
    <property type="entry name" value="GMC_OxRdtase"/>
</dbReference>
<evidence type="ECO:0000256" key="4">
    <source>
        <dbReference type="ARBA" id="ARBA00022827"/>
    </source>
</evidence>
<evidence type="ECO:0000313" key="7">
    <source>
        <dbReference type="EMBL" id="CAA6822251.1"/>
    </source>
</evidence>
<feature type="non-terminal residue" evidence="7">
    <location>
        <position position="201"/>
    </location>
</feature>
<dbReference type="PANTHER" id="PTHR11552:SF147">
    <property type="entry name" value="CHOLINE DEHYDROGENASE, MITOCHONDRIAL"/>
    <property type="match status" value="1"/>
</dbReference>
<keyword evidence="3 5" id="KW-0285">Flavoprotein</keyword>
<dbReference type="EMBL" id="CACVAV010000340">
    <property type="protein sequence ID" value="CAA6822251.1"/>
    <property type="molecule type" value="Genomic_DNA"/>
</dbReference>
<comment type="cofactor">
    <cofactor evidence="1">
        <name>FAD</name>
        <dbReference type="ChEBI" id="CHEBI:57692"/>
    </cofactor>
</comment>
<gene>
    <name evidence="7" type="ORF">HELGO_WM55526</name>
</gene>
<dbReference type="PANTHER" id="PTHR11552">
    <property type="entry name" value="GLUCOSE-METHANOL-CHOLINE GMC OXIDOREDUCTASE"/>
    <property type="match status" value="1"/>
</dbReference>
<accession>A0A6S6TGN0</accession>
<dbReference type="SUPFAM" id="SSF51905">
    <property type="entry name" value="FAD/NAD(P)-binding domain"/>
    <property type="match status" value="1"/>
</dbReference>
<protein>
    <submittedName>
        <fullName evidence="7">Choline dehydrogenase (EC)</fullName>
        <ecNumber evidence="7">1.1.99.1</ecNumber>
    </submittedName>
</protein>
<dbReference type="AlphaFoldDB" id="A0A6S6TGN0"/>
<sequence>MNNSQAEHYDYIVIGAGSSGCVMANRLSANPDNRVLLLEAGGPDINPWIHVPVGYFKTMHNPATDWCYMTEPDKGINGRRLQWPRGKVLGGSSSLNGLLYVRGQAEDYDRWEALGNKGWSFKDVLPYFKKSEDQEDGASEYHGVGGPLKVSNLRLRRPIADFFIKAAEQIGIPRNPDYNGAAQEGVSYFQQTAHNGFRWST</sequence>
<dbReference type="GO" id="GO:0008812">
    <property type="term" value="F:choline dehydrogenase activity"/>
    <property type="evidence" value="ECO:0007669"/>
    <property type="project" value="UniProtKB-EC"/>
</dbReference>
<evidence type="ECO:0000259" key="6">
    <source>
        <dbReference type="PROSITE" id="PS00623"/>
    </source>
</evidence>
<comment type="similarity">
    <text evidence="2 5">Belongs to the GMC oxidoreductase family.</text>
</comment>
<dbReference type="InterPro" id="IPR036188">
    <property type="entry name" value="FAD/NAD-bd_sf"/>
</dbReference>
<reference evidence="7" key="1">
    <citation type="submission" date="2020-01" db="EMBL/GenBank/DDBJ databases">
        <authorList>
            <person name="Meier V. D."/>
            <person name="Meier V D."/>
        </authorList>
    </citation>
    <scope>NUCLEOTIDE SEQUENCE</scope>
    <source>
        <strain evidence="7">HLG_WM_MAG_08</strain>
    </source>
</reference>
<dbReference type="InterPro" id="IPR000172">
    <property type="entry name" value="GMC_OxRdtase_N"/>
</dbReference>
<evidence type="ECO:0000256" key="2">
    <source>
        <dbReference type="ARBA" id="ARBA00010790"/>
    </source>
</evidence>